<dbReference type="GO" id="GO:0022857">
    <property type="term" value="F:transmembrane transporter activity"/>
    <property type="evidence" value="ECO:0007669"/>
    <property type="project" value="TreeGrafter"/>
</dbReference>
<dbReference type="InterPro" id="IPR025857">
    <property type="entry name" value="MacB_PCD"/>
</dbReference>
<dbReference type="GO" id="GO:0005886">
    <property type="term" value="C:plasma membrane"/>
    <property type="evidence" value="ECO:0007669"/>
    <property type="project" value="UniProtKB-SubCell"/>
</dbReference>
<feature type="transmembrane region" description="Helical" evidence="6">
    <location>
        <begin position="330"/>
        <end position="353"/>
    </location>
</feature>
<feature type="transmembrane region" description="Helical" evidence="6">
    <location>
        <begin position="284"/>
        <end position="305"/>
    </location>
</feature>
<evidence type="ECO:0000313" key="9">
    <source>
        <dbReference type="EMBL" id="KAA2238454.1"/>
    </source>
</evidence>
<gene>
    <name evidence="9" type="ORF">F0L74_19700</name>
</gene>
<dbReference type="EMBL" id="VUOC01000004">
    <property type="protein sequence ID" value="KAA2238454.1"/>
    <property type="molecule type" value="Genomic_DNA"/>
</dbReference>
<keyword evidence="5 6" id="KW-0472">Membrane</keyword>
<organism evidence="9 10">
    <name type="scientific">Chitinophaga agrisoli</name>
    <dbReference type="NCBI Taxonomy" id="2607653"/>
    <lineage>
        <taxon>Bacteria</taxon>
        <taxon>Pseudomonadati</taxon>
        <taxon>Bacteroidota</taxon>
        <taxon>Chitinophagia</taxon>
        <taxon>Chitinophagales</taxon>
        <taxon>Chitinophagaceae</taxon>
        <taxon>Chitinophaga</taxon>
    </lineage>
</organism>
<dbReference type="Pfam" id="PF02687">
    <property type="entry name" value="FtsX"/>
    <property type="match status" value="2"/>
</dbReference>
<feature type="transmembrane region" description="Helical" evidence="6">
    <location>
        <begin position="21"/>
        <end position="41"/>
    </location>
</feature>
<feature type="transmembrane region" description="Helical" evidence="6">
    <location>
        <begin position="670"/>
        <end position="690"/>
    </location>
</feature>
<keyword evidence="10" id="KW-1185">Reference proteome</keyword>
<evidence type="ECO:0000259" key="8">
    <source>
        <dbReference type="Pfam" id="PF12704"/>
    </source>
</evidence>
<feature type="transmembrane region" description="Helical" evidence="6">
    <location>
        <begin position="425"/>
        <end position="444"/>
    </location>
</feature>
<evidence type="ECO:0000256" key="5">
    <source>
        <dbReference type="ARBA" id="ARBA00023136"/>
    </source>
</evidence>
<keyword evidence="4 6" id="KW-1133">Transmembrane helix</keyword>
<feature type="domain" description="ABC3 transporter permease C-terminal" evidence="7">
    <location>
        <begin position="673"/>
        <end position="786"/>
    </location>
</feature>
<feature type="transmembrane region" description="Helical" evidence="6">
    <location>
        <begin position="756"/>
        <end position="776"/>
    </location>
</feature>
<reference evidence="9 10" key="2">
    <citation type="submission" date="2019-09" db="EMBL/GenBank/DDBJ databases">
        <authorList>
            <person name="Jin C."/>
        </authorList>
    </citation>
    <scope>NUCLEOTIDE SEQUENCE [LARGE SCALE GENOMIC DNA]</scope>
    <source>
        <strain evidence="9 10">BN140078</strain>
    </source>
</reference>
<feature type="domain" description="ABC3 transporter permease C-terminal" evidence="7">
    <location>
        <begin position="288"/>
        <end position="396"/>
    </location>
</feature>
<evidence type="ECO:0000256" key="6">
    <source>
        <dbReference type="SAM" id="Phobius"/>
    </source>
</evidence>
<evidence type="ECO:0000256" key="3">
    <source>
        <dbReference type="ARBA" id="ARBA00022692"/>
    </source>
</evidence>
<reference evidence="9 10" key="1">
    <citation type="submission" date="2019-09" db="EMBL/GenBank/DDBJ databases">
        <title>Chitinophaga ginsengihumi sp. nov., isolated from soil of ginseng rhizosphere.</title>
        <authorList>
            <person name="Lee J."/>
        </authorList>
    </citation>
    <scope>NUCLEOTIDE SEQUENCE [LARGE SCALE GENOMIC DNA]</scope>
    <source>
        <strain evidence="9 10">BN140078</strain>
    </source>
</reference>
<feature type="transmembrane region" description="Helical" evidence="6">
    <location>
        <begin position="373"/>
        <end position="393"/>
    </location>
</feature>
<comment type="subcellular location">
    <subcellularLocation>
        <location evidence="1">Cell membrane</location>
        <topology evidence="1">Multi-pass membrane protein</topology>
    </subcellularLocation>
</comment>
<protein>
    <submittedName>
        <fullName evidence="9">FtsX-like permease family protein</fullName>
    </submittedName>
</protein>
<evidence type="ECO:0000259" key="7">
    <source>
        <dbReference type="Pfam" id="PF02687"/>
    </source>
</evidence>
<dbReference type="PANTHER" id="PTHR30572">
    <property type="entry name" value="MEMBRANE COMPONENT OF TRANSPORTER-RELATED"/>
    <property type="match status" value="1"/>
</dbReference>
<comment type="caution">
    <text evidence="9">The sequence shown here is derived from an EMBL/GenBank/DDBJ whole genome shotgun (WGS) entry which is preliminary data.</text>
</comment>
<dbReference type="InterPro" id="IPR050250">
    <property type="entry name" value="Macrolide_Exporter_MacB"/>
</dbReference>
<feature type="domain" description="MacB-like periplasmic core" evidence="8">
    <location>
        <begin position="20"/>
        <end position="233"/>
    </location>
</feature>
<dbReference type="Pfam" id="PF12704">
    <property type="entry name" value="MacB_PCD"/>
    <property type="match status" value="1"/>
</dbReference>
<dbReference type="RefSeq" id="WP_149839634.1">
    <property type="nucleotide sequence ID" value="NZ_VUOC01000004.1"/>
</dbReference>
<feature type="transmembrane region" description="Helical" evidence="6">
    <location>
        <begin position="725"/>
        <end position="750"/>
    </location>
</feature>
<name>A0A5B2VHQ3_9BACT</name>
<dbReference type="Proteomes" id="UP000324611">
    <property type="component" value="Unassembled WGS sequence"/>
</dbReference>
<dbReference type="InterPro" id="IPR003838">
    <property type="entry name" value="ABC3_permease_C"/>
</dbReference>
<keyword evidence="2" id="KW-1003">Cell membrane</keyword>
<proteinExistence type="predicted"/>
<accession>A0A5B2VHQ3</accession>
<evidence type="ECO:0000256" key="2">
    <source>
        <dbReference type="ARBA" id="ARBA00022475"/>
    </source>
</evidence>
<sequence>MFRNYFRIAWRNLWKHRLFSLINIVGLGLAMAFCLLIIIQVQSSFEKDTFHPYPDRTYRIRTDVTNKDGKTFALATSPLPLGDKLQQEQSGIEKTAQLIRGFGGNFNTGEKSLPAGGLYVSPGYFDMFAFPLEKGKPAEAPYTMVLSHETAARFFGTADPIGKTLEDKKLGTFTVTGVFAPIKEKTSNLSADLVVSMATYPLLHPGNGQQEWLNYETYTFVLLRKGVSTAQLDHMLATVVADNKKTVDFKEIRDHQFHYQLIGKLSPDFKGLFKNPGVEPFTKVLVNIIMLLVIISLALFNYINLTLTRSLSRAREVGVRKVAGAARWQLVMQFLLESVLLSFLALGIGYLGLQAMKSFIFAGWLTWEVQNPLYLWLAFIGFTLLTGISAGLAPARLLSAGKPVAILKGMLGPASFGKTGLRKGLIVTQFVVSLVFMVFTAIMYSQFRYMATDNENFNRRNLLHIPLAENTDYRLLSNEAGKQAGVNRVGLTGAPFNESATQVIISRYARAHAGMEPLRAFKYAVDAGFIQNMQLHFVAGTNLPPDSRDTLPGRFVVVNEKAVQALGLGDARSSIGQTMLLDSNEVIIAGVVKNFNFMRYELPVLPLVLRYEPQAFKTLSLQVQDGAPGERLTASLQAAWKRLYPYAPFEYSWYEQQLYESYMENEDLKLFGVIIFIVFVIASLGLLGVVTHSTEKRAKEVGIRKVMGAGVGQIMGLLSWSFVKLILIATLIGLPLGGFLGSLFLHIFTYHAAPQVWIYLVCLGCLGMVGTLTIGIQTYRTAMINPGRTLRME</sequence>
<evidence type="ECO:0000313" key="10">
    <source>
        <dbReference type="Proteomes" id="UP000324611"/>
    </source>
</evidence>
<dbReference type="AlphaFoldDB" id="A0A5B2VHQ3"/>
<keyword evidence="3 6" id="KW-0812">Transmembrane</keyword>
<dbReference type="PANTHER" id="PTHR30572:SF18">
    <property type="entry name" value="ABC-TYPE MACROLIDE FAMILY EXPORT SYSTEM PERMEASE COMPONENT 2"/>
    <property type="match status" value="1"/>
</dbReference>
<evidence type="ECO:0000256" key="4">
    <source>
        <dbReference type="ARBA" id="ARBA00022989"/>
    </source>
</evidence>
<evidence type="ECO:0000256" key="1">
    <source>
        <dbReference type="ARBA" id="ARBA00004651"/>
    </source>
</evidence>